<dbReference type="InterPro" id="IPR027385">
    <property type="entry name" value="Beta-barrel_OMP"/>
</dbReference>
<evidence type="ECO:0000256" key="4">
    <source>
        <dbReference type="ARBA" id="ARBA00023237"/>
    </source>
</evidence>
<evidence type="ECO:0000256" key="2">
    <source>
        <dbReference type="ARBA" id="ARBA00022729"/>
    </source>
</evidence>
<dbReference type="InterPro" id="IPR051692">
    <property type="entry name" value="OMP-like"/>
</dbReference>
<proteinExistence type="inferred from homology"/>
<evidence type="ECO:0000256" key="5">
    <source>
        <dbReference type="ARBA" id="ARBA00038306"/>
    </source>
</evidence>
<keyword evidence="4" id="KW-0998">Cell outer membrane</keyword>
<evidence type="ECO:0000256" key="3">
    <source>
        <dbReference type="ARBA" id="ARBA00023136"/>
    </source>
</evidence>
<dbReference type="SUPFAM" id="SSF56925">
    <property type="entry name" value="OMPA-like"/>
    <property type="match status" value="1"/>
</dbReference>
<dbReference type="InterPro" id="IPR011250">
    <property type="entry name" value="OMP/PagP_B-barrel"/>
</dbReference>
<dbReference type="PANTHER" id="PTHR34001">
    <property type="entry name" value="BLL7405 PROTEIN"/>
    <property type="match status" value="1"/>
</dbReference>
<organism evidence="8">
    <name type="scientific">Aurantimonas coralicida</name>
    <dbReference type="NCBI Taxonomy" id="182270"/>
    <lineage>
        <taxon>Bacteria</taxon>
        <taxon>Pseudomonadati</taxon>
        <taxon>Pseudomonadota</taxon>
        <taxon>Alphaproteobacteria</taxon>
        <taxon>Hyphomicrobiales</taxon>
        <taxon>Aurantimonadaceae</taxon>
        <taxon>Aurantimonas</taxon>
    </lineage>
</organism>
<name>A0A0P0YZ64_9HYPH</name>
<dbReference type="Pfam" id="PF13505">
    <property type="entry name" value="OMP_b-brl"/>
    <property type="match status" value="1"/>
</dbReference>
<dbReference type="Gene3D" id="2.40.160.20">
    <property type="match status" value="1"/>
</dbReference>
<evidence type="ECO:0000256" key="6">
    <source>
        <dbReference type="SAM" id="SignalP"/>
    </source>
</evidence>
<keyword evidence="2 6" id="KW-0732">Signal</keyword>
<reference evidence="8" key="1">
    <citation type="journal article" date="2015" name="Proc. Natl. Acad. Sci. U.S.A.">
        <title>Bacterial clade with the ribosomal RNA operon on a small plasmid rather than the chromosome.</title>
        <authorList>
            <person name="Anda M."/>
            <person name="Ohtsubo Y."/>
            <person name="Okubo T."/>
            <person name="Sugawara M."/>
            <person name="Nagata Y."/>
            <person name="Tsuda M."/>
            <person name="Minamisawa K."/>
            <person name="Mitsui H."/>
        </authorList>
    </citation>
    <scope>NUCLEOTIDE SEQUENCE</scope>
    <source>
        <strain evidence="8">DSM 14790</strain>
    </source>
</reference>
<dbReference type="GO" id="GO:0009279">
    <property type="term" value="C:cell outer membrane"/>
    <property type="evidence" value="ECO:0007669"/>
    <property type="project" value="UniProtKB-SubCell"/>
</dbReference>
<dbReference type="PANTHER" id="PTHR34001:SF3">
    <property type="entry name" value="BLL7405 PROTEIN"/>
    <property type="match status" value="1"/>
</dbReference>
<evidence type="ECO:0000259" key="7">
    <source>
        <dbReference type="Pfam" id="PF13505"/>
    </source>
</evidence>
<feature type="domain" description="Outer membrane protein beta-barrel" evidence="7">
    <location>
        <begin position="12"/>
        <end position="248"/>
    </location>
</feature>
<feature type="chain" id="PRO_5006057907" evidence="6">
    <location>
        <begin position="24"/>
        <end position="248"/>
    </location>
</feature>
<feature type="signal peptide" evidence="6">
    <location>
        <begin position="1"/>
        <end position="23"/>
    </location>
</feature>
<dbReference type="RefSeq" id="WP_081651894.1">
    <property type="nucleotide sequence ID" value="NZ_BBWN01000016.1"/>
</dbReference>
<comment type="similarity">
    <text evidence="5">Belongs to the Omp25/RopB family.</text>
</comment>
<accession>A0A0P0YZ64</accession>
<evidence type="ECO:0000313" key="8">
    <source>
        <dbReference type="EMBL" id="BAT26864.1"/>
    </source>
</evidence>
<sequence length="248" mass="25489">MRVHHTLLTSIAFLGLGLLPAAAADLVYETPTPAYTPATDSLGDVDWTGGYVGAFGGAATGDFDYEARSGGNTSGIGVSGGGLFGGAQAGYDYQMGSVVVGGVADIAATDIEADVDTRSATGATTASASADSRLKYLGTVRGRVGYAVDRALVYGHGGYAYGKTEAEVSSTVRTGGVSQTATTRTDSDMKHGYVLGAGAEFKATDTISVLTEYGYHDLGQDRIYSGAGQQIDEDVEFHAVKAGVNYRF</sequence>
<dbReference type="EMBL" id="LC066374">
    <property type="protein sequence ID" value="BAT26864.1"/>
    <property type="molecule type" value="Genomic_DNA"/>
</dbReference>
<keyword evidence="3" id="KW-0472">Membrane</keyword>
<comment type="subcellular location">
    <subcellularLocation>
        <location evidence="1">Cell outer membrane</location>
    </subcellularLocation>
</comment>
<dbReference type="AlphaFoldDB" id="A0A0P0YZ64"/>
<evidence type="ECO:0000256" key="1">
    <source>
        <dbReference type="ARBA" id="ARBA00004442"/>
    </source>
</evidence>
<protein>
    <submittedName>
        <fullName evidence="8">Outer membrane protein</fullName>
    </submittedName>
</protein>